<dbReference type="Proteomes" id="UP001432027">
    <property type="component" value="Unassembled WGS sequence"/>
</dbReference>
<gene>
    <name evidence="10" type="ORF">PENTCL1PPCAC_28635</name>
</gene>
<dbReference type="EMBL" id="BTSX01000006">
    <property type="protein sequence ID" value="GMT06461.1"/>
    <property type="molecule type" value="Genomic_DNA"/>
</dbReference>
<evidence type="ECO:0000256" key="7">
    <source>
        <dbReference type="ARBA" id="ARBA00023033"/>
    </source>
</evidence>
<dbReference type="PROSITE" id="PS00086">
    <property type="entry name" value="CYTOCHROME_P450"/>
    <property type="match status" value="1"/>
</dbReference>
<evidence type="ECO:0000313" key="10">
    <source>
        <dbReference type="EMBL" id="GMT06461.1"/>
    </source>
</evidence>
<evidence type="ECO:0000313" key="11">
    <source>
        <dbReference type="Proteomes" id="UP001432027"/>
    </source>
</evidence>
<dbReference type="GO" id="GO:0004497">
    <property type="term" value="F:monooxygenase activity"/>
    <property type="evidence" value="ECO:0007669"/>
    <property type="project" value="UniProtKB-KW"/>
</dbReference>
<evidence type="ECO:0000256" key="4">
    <source>
        <dbReference type="ARBA" id="ARBA00022723"/>
    </source>
</evidence>
<comment type="caution">
    <text evidence="10">The sequence shown here is derived from an EMBL/GenBank/DDBJ whole genome shotgun (WGS) entry which is preliminary data.</text>
</comment>
<dbReference type="GO" id="GO:0005506">
    <property type="term" value="F:iron ion binding"/>
    <property type="evidence" value="ECO:0007669"/>
    <property type="project" value="InterPro"/>
</dbReference>
<protein>
    <recommendedName>
        <fullName evidence="12">Cytochrome P450</fullName>
    </recommendedName>
</protein>
<keyword evidence="3 8" id="KW-0349">Heme</keyword>
<dbReference type="InterPro" id="IPR036396">
    <property type="entry name" value="Cyt_P450_sf"/>
</dbReference>
<evidence type="ECO:0000256" key="2">
    <source>
        <dbReference type="ARBA" id="ARBA00010617"/>
    </source>
</evidence>
<dbReference type="PANTHER" id="PTHR24292:SF102">
    <property type="entry name" value="CYTOCHROME P450 FAMILY-RELATED"/>
    <property type="match status" value="1"/>
</dbReference>
<organism evidence="10 11">
    <name type="scientific">Pristionchus entomophagus</name>
    <dbReference type="NCBI Taxonomy" id="358040"/>
    <lineage>
        <taxon>Eukaryota</taxon>
        <taxon>Metazoa</taxon>
        <taxon>Ecdysozoa</taxon>
        <taxon>Nematoda</taxon>
        <taxon>Chromadorea</taxon>
        <taxon>Rhabditida</taxon>
        <taxon>Rhabditina</taxon>
        <taxon>Diplogasteromorpha</taxon>
        <taxon>Diplogasteroidea</taxon>
        <taxon>Neodiplogasteridae</taxon>
        <taxon>Pristionchus</taxon>
    </lineage>
</organism>
<comment type="similarity">
    <text evidence="2 9">Belongs to the cytochrome P450 family.</text>
</comment>
<proteinExistence type="inferred from homology"/>
<keyword evidence="7 9" id="KW-0503">Monooxygenase</keyword>
<accession>A0AAV5UHD0</accession>
<evidence type="ECO:0000256" key="3">
    <source>
        <dbReference type="ARBA" id="ARBA00022617"/>
    </source>
</evidence>
<dbReference type="GO" id="GO:0016705">
    <property type="term" value="F:oxidoreductase activity, acting on paired donors, with incorporation or reduction of molecular oxygen"/>
    <property type="evidence" value="ECO:0007669"/>
    <property type="project" value="InterPro"/>
</dbReference>
<dbReference type="InterPro" id="IPR050476">
    <property type="entry name" value="Insect_CytP450_Detox"/>
</dbReference>
<reference evidence="10" key="1">
    <citation type="submission" date="2023-10" db="EMBL/GenBank/DDBJ databases">
        <title>Genome assembly of Pristionchus species.</title>
        <authorList>
            <person name="Yoshida K."/>
            <person name="Sommer R.J."/>
        </authorList>
    </citation>
    <scope>NUCLEOTIDE SEQUENCE</scope>
    <source>
        <strain evidence="10">RS0144</strain>
    </source>
</reference>
<dbReference type="PRINTS" id="PR00385">
    <property type="entry name" value="P450"/>
</dbReference>
<dbReference type="PRINTS" id="PR00463">
    <property type="entry name" value="EP450I"/>
</dbReference>
<dbReference type="Pfam" id="PF00067">
    <property type="entry name" value="p450"/>
    <property type="match status" value="1"/>
</dbReference>
<evidence type="ECO:0008006" key="12">
    <source>
        <dbReference type="Google" id="ProtNLM"/>
    </source>
</evidence>
<dbReference type="GO" id="GO:0020037">
    <property type="term" value="F:heme binding"/>
    <property type="evidence" value="ECO:0007669"/>
    <property type="project" value="InterPro"/>
</dbReference>
<dbReference type="InterPro" id="IPR002401">
    <property type="entry name" value="Cyt_P450_E_grp-I"/>
</dbReference>
<evidence type="ECO:0000256" key="8">
    <source>
        <dbReference type="PIRSR" id="PIRSR602401-1"/>
    </source>
</evidence>
<dbReference type="Gene3D" id="1.10.630.10">
    <property type="entry name" value="Cytochrome P450"/>
    <property type="match status" value="1"/>
</dbReference>
<dbReference type="InterPro" id="IPR001128">
    <property type="entry name" value="Cyt_P450"/>
</dbReference>
<evidence type="ECO:0000256" key="5">
    <source>
        <dbReference type="ARBA" id="ARBA00023002"/>
    </source>
</evidence>
<keyword evidence="5 9" id="KW-0560">Oxidoreductase</keyword>
<feature type="binding site" description="axial binding residue" evidence="8">
    <location>
        <position position="248"/>
    </location>
    <ligand>
        <name>heme</name>
        <dbReference type="ChEBI" id="CHEBI:30413"/>
    </ligand>
    <ligandPart>
        <name>Fe</name>
        <dbReference type="ChEBI" id="CHEBI:18248"/>
    </ligandPart>
</feature>
<keyword evidence="6 8" id="KW-0408">Iron</keyword>
<comment type="cofactor">
    <cofactor evidence="1 8">
        <name>heme</name>
        <dbReference type="ChEBI" id="CHEBI:30413"/>
    </cofactor>
</comment>
<name>A0AAV5UHD0_9BILA</name>
<evidence type="ECO:0000256" key="9">
    <source>
        <dbReference type="RuleBase" id="RU000461"/>
    </source>
</evidence>
<keyword evidence="4 8" id="KW-0479">Metal-binding</keyword>
<sequence>MFSNPLCRHMKGIFVRDLNVWYLDLNLAFPALSPILRKLFNTLAVKFENPIGMVLKEMQKVVDERIQIGSTEEIDDFIDAFKRQSSEAEEGSNKRSTSLTRDEIIAQCFLFMMAGFDTTASALSFVTYLLALNPEVQEKARAETMAVITEDSDWTKLAQLPYLDAVIKETLRIYPLAASTTGRRCTRDTVVGGVSIERGTYVQPDVYSIHFDEGIWGSDASEFRPERWLSPTVPSSSFLSFGLGPRRCIGYKLAMMEAKMALVMLLKEFRVVRTADTEKELSFLGSTTFSPASVTVQLESLRDS</sequence>
<evidence type="ECO:0000256" key="1">
    <source>
        <dbReference type="ARBA" id="ARBA00001971"/>
    </source>
</evidence>
<keyword evidence="11" id="KW-1185">Reference proteome</keyword>
<dbReference type="PANTHER" id="PTHR24292">
    <property type="entry name" value="CYTOCHROME P450"/>
    <property type="match status" value="1"/>
</dbReference>
<evidence type="ECO:0000256" key="6">
    <source>
        <dbReference type="ARBA" id="ARBA00023004"/>
    </source>
</evidence>
<dbReference type="InterPro" id="IPR017972">
    <property type="entry name" value="Cyt_P450_CS"/>
</dbReference>
<dbReference type="AlphaFoldDB" id="A0AAV5UHD0"/>
<dbReference type="SUPFAM" id="SSF48264">
    <property type="entry name" value="Cytochrome P450"/>
    <property type="match status" value="1"/>
</dbReference>